<feature type="compositionally biased region" description="Polar residues" evidence="1">
    <location>
        <begin position="57"/>
        <end position="66"/>
    </location>
</feature>
<evidence type="ECO:0000313" key="3">
    <source>
        <dbReference type="EMBL" id="TWW77785.1"/>
    </source>
</evidence>
<evidence type="ECO:0000313" key="4">
    <source>
        <dbReference type="Proteomes" id="UP000324091"/>
    </source>
</evidence>
<comment type="caution">
    <text evidence="2">The sequence shown here is derived from an EMBL/GenBank/DDBJ whole genome shotgun (WGS) entry which is preliminary data.</text>
</comment>
<evidence type="ECO:0000313" key="2">
    <source>
        <dbReference type="EMBL" id="TWW53212.1"/>
    </source>
</evidence>
<dbReference type="EMBL" id="RHFK02000770">
    <property type="protein sequence ID" value="TWW53212.1"/>
    <property type="molecule type" value="Genomic_DNA"/>
</dbReference>
<reference evidence="2 4" key="1">
    <citation type="submission" date="2019-04" db="EMBL/GenBank/DDBJ databases">
        <title>Chromosome genome assembly for Takifugu flavidus.</title>
        <authorList>
            <person name="Xiao S."/>
        </authorList>
    </citation>
    <scope>NUCLEOTIDE SEQUENCE [LARGE SCALE GENOMIC DNA]</scope>
    <source>
        <strain evidence="2">HTHZ2018</strain>
        <tissue evidence="2">Muscle</tissue>
    </source>
</reference>
<proteinExistence type="predicted"/>
<protein>
    <submittedName>
        <fullName evidence="2">Uncharacterized protein</fullName>
    </submittedName>
</protein>
<feature type="region of interest" description="Disordered" evidence="1">
    <location>
        <begin position="1"/>
        <end position="74"/>
    </location>
</feature>
<name>A0A5C6MDJ1_9TELE</name>
<sequence length="74" mass="7992">MGGSARCQPLAHSEPRTVPLTDGEPVNRHIRGPPGHPLSGDGEPEERSEEWPGVQMFTGNSSTGPTPNRHLDRL</sequence>
<gene>
    <name evidence="2" type="ORF">D4764_0249160</name>
    <name evidence="3" type="ORF">D4764_12G0011750</name>
</gene>
<organism evidence="2 4">
    <name type="scientific">Takifugu flavidus</name>
    <name type="common">sansaifugu</name>
    <dbReference type="NCBI Taxonomy" id="433684"/>
    <lineage>
        <taxon>Eukaryota</taxon>
        <taxon>Metazoa</taxon>
        <taxon>Chordata</taxon>
        <taxon>Craniata</taxon>
        <taxon>Vertebrata</taxon>
        <taxon>Euteleostomi</taxon>
        <taxon>Actinopterygii</taxon>
        <taxon>Neopterygii</taxon>
        <taxon>Teleostei</taxon>
        <taxon>Neoteleostei</taxon>
        <taxon>Acanthomorphata</taxon>
        <taxon>Eupercaria</taxon>
        <taxon>Tetraodontiformes</taxon>
        <taxon>Tetradontoidea</taxon>
        <taxon>Tetraodontidae</taxon>
        <taxon>Takifugu</taxon>
    </lineage>
</organism>
<dbReference type="EMBL" id="RHFK02000004">
    <property type="protein sequence ID" value="TWW77785.1"/>
    <property type="molecule type" value="Genomic_DNA"/>
</dbReference>
<dbReference type="AlphaFoldDB" id="A0A5C6MDJ1"/>
<keyword evidence="4" id="KW-1185">Reference proteome</keyword>
<dbReference type="Proteomes" id="UP000324091">
    <property type="component" value="Chromosome 12"/>
</dbReference>
<evidence type="ECO:0000256" key="1">
    <source>
        <dbReference type="SAM" id="MobiDB-lite"/>
    </source>
</evidence>
<accession>A0A5C6MDJ1</accession>